<evidence type="ECO:0000313" key="2">
    <source>
        <dbReference type="EMBL" id="KAA6334630.1"/>
    </source>
</evidence>
<dbReference type="EMBL" id="SNRY01000977">
    <property type="protein sequence ID" value="KAA6334630.1"/>
    <property type="molecule type" value="Genomic_DNA"/>
</dbReference>
<organism evidence="1">
    <name type="scientific">termite gut metagenome</name>
    <dbReference type="NCBI Taxonomy" id="433724"/>
    <lineage>
        <taxon>unclassified sequences</taxon>
        <taxon>metagenomes</taxon>
        <taxon>organismal metagenomes</taxon>
    </lineage>
</organism>
<dbReference type="EMBL" id="SNRY01002458">
    <property type="protein sequence ID" value="KAA6324995.1"/>
    <property type="molecule type" value="Genomic_DNA"/>
</dbReference>
<sequence length="104" mass="11901">MENPKNENQLQIELRDDVAQGIYTNLAVITHSSSEFILDFIRVMPGMPKANVQSRIILAPEHAKRLLRALEDNIRKYERSYAPIRLEGEDDNVIPPIVNFRGDA</sequence>
<dbReference type="InterPro" id="IPR021857">
    <property type="entry name" value="DUF3467"/>
</dbReference>
<gene>
    <name evidence="2" type="ORF">EZS27_017076</name>
    <name evidence="1" type="ORF">EZS27_025743</name>
</gene>
<evidence type="ECO:0000313" key="1">
    <source>
        <dbReference type="EMBL" id="KAA6324995.1"/>
    </source>
</evidence>
<dbReference type="Pfam" id="PF11950">
    <property type="entry name" value="DUF3467"/>
    <property type="match status" value="1"/>
</dbReference>
<evidence type="ECO:0008006" key="3">
    <source>
        <dbReference type="Google" id="ProtNLM"/>
    </source>
</evidence>
<proteinExistence type="predicted"/>
<name>A0A5J4QUJ2_9ZZZZ</name>
<protein>
    <recommendedName>
        <fullName evidence="3">DUF3467 domain-containing protein</fullName>
    </recommendedName>
</protein>
<reference evidence="1" key="1">
    <citation type="submission" date="2019-03" db="EMBL/GenBank/DDBJ databases">
        <title>Single cell metagenomics reveals metabolic interactions within the superorganism composed of flagellate Streblomastix strix and complex community of Bacteroidetes bacteria on its surface.</title>
        <authorList>
            <person name="Treitli S.C."/>
            <person name="Kolisko M."/>
            <person name="Husnik F."/>
            <person name="Keeling P."/>
            <person name="Hampl V."/>
        </authorList>
    </citation>
    <scope>NUCLEOTIDE SEQUENCE</scope>
    <source>
        <strain evidence="1">STM</strain>
    </source>
</reference>
<comment type="caution">
    <text evidence="1">The sequence shown here is derived from an EMBL/GenBank/DDBJ whole genome shotgun (WGS) entry which is preliminary data.</text>
</comment>
<accession>A0A5J4QUJ2</accession>
<dbReference type="AlphaFoldDB" id="A0A5J4QUJ2"/>